<feature type="domain" description="F-box" evidence="1">
    <location>
        <begin position="17"/>
        <end position="52"/>
    </location>
</feature>
<keyword evidence="4" id="KW-1185">Reference proteome</keyword>
<comment type="caution">
    <text evidence="3">The sequence shown here is derived from an EMBL/GenBank/DDBJ whole genome shotgun (WGS) entry which is preliminary data.</text>
</comment>
<name>A0ABC8QQ63_9AQUA</name>
<feature type="domain" description="F-box protein At3g26010-like beta-propeller" evidence="2">
    <location>
        <begin position="106"/>
        <end position="372"/>
    </location>
</feature>
<dbReference type="InterPro" id="IPR001810">
    <property type="entry name" value="F-box_dom"/>
</dbReference>
<reference evidence="3 4" key="1">
    <citation type="submission" date="2024-02" db="EMBL/GenBank/DDBJ databases">
        <authorList>
            <person name="Vignale AGUSTIN F."/>
            <person name="Sosa J E."/>
            <person name="Modenutti C."/>
        </authorList>
    </citation>
    <scope>NUCLEOTIDE SEQUENCE [LARGE SCALE GENOMIC DNA]</scope>
</reference>
<dbReference type="AlphaFoldDB" id="A0ABC8QQ63"/>
<evidence type="ECO:0000259" key="1">
    <source>
        <dbReference type="Pfam" id="PF00646"/>
    </source>
</evidence>
<gene>
    <name evidence="3" type="ORF">ILEXP_LOCUS1611</name>
</gene>
<dbReference type="PANTHER" id="PTHR35546">
    <property type="entry name" value="F-BOX PROTEIN INTERACTION DOMAIN PROTEIN-RELATED"/>
    <property type="match status" value="1"/>
</dbReference>
<accession>A0ABC8QQ63</accession>
<evidence type="ECO:0000259" key="2">
    <source>
        <dbReference type="Pfam" id="PF24750"/>
    </source>
</evidence>
<dbReference type="Proteomes" id="UP001642360">
    <property type="component" value="Unassembled WGS sequence"/>
</dbReference>
<dbReference type="InterPro" id="IPR055290">
    <property type="entry name" value="At3g26010-like"/>
</dbReference>
<evidence type="ECO:0000313" key="3">
    <source>
        <dbReference type="EMBL" id="CAK9134678.1"/>
    </source>
</evidence>
<evidence type="ECO:0008006" key="5">
    <source>
        <dbReference type="Google" id="ProtNLM"/>
    </source>
</evidence>
<dbReference type="PANTHER" id="PTHR35546:SF25">
    <property type="entry name" value="F-BOX DOMAIN-CONTAINING PROTEIN"/>
    <property type="match status" value="1"/>
</dbReference>
<proteinExistence type="predicted"/>
<dbReference type="Pfam" id="PF24750">
    <property type="entry name" value="b-prop_At3g26010-like"/>
    <property type="match status" value="1"/>
</dbReference>
<dbReference type="EMBL" id="CAUOFW020000558">
    <property type="protein sequence ID" value="CAK9134678.1"/>
    <property type="molecule type" value="Genomic_DNA"/>
</dbReference>
<dbReference type="InterPro" id="IPR056592">
    <property type="entry name" value="Beta-prop_At3g26010-like"/>
</dbReference>
<dbReference type="InterPro" id="IPR036047">
    <property type="entry name" value="F-box-like_dom_sf"/>
</dbReference>
<protein>
    <recommendedName>
        <fullName evidence="5">F-box domain-containing protein</fullName>
    </recommendedName>
</protein>
<sequence length="408" mass="47205">MGLPTWDRTRMNPINCDDILHEIFLRLPIKSVVRFKCVATKWNELISTPYFRSCYLSSVKYSPLGFFESLKVIRGDKIYYKDMPPLSFLPICEEGEDINSLSFLKDVGYLVGGVSNGFILCGWNPGRYVVCNPLTNQLFCLPKVRTRRYPMPTLGFSCEEADDNGLVRFKVIQATTTSHDVLTETTMFIDIFRSETSNWKQLVFPIATNFIMKPGQICIVIKGVFLWLDIDHNEYDIAAYNPNLSENQLWLLQRPGDPLKVMTTTFGESSDGLLVYATGDTYGFEIWVLRKKLSGYNFSSKIGRDEWVPRHTVNYQSISIEYPMMVRFSEISHDRCYFNKFPHMVAFHPQDSTILYLKFKHKILWYNVDTGKLELVYCHGNNDPNRNDMGLFPYFRAVWPMSLPPSTS</sequence>
<evidence type="ECO:0000313" key="4">
    <source>
        <dbReference type="Proteomes" id="UP001642360"/>
    </source>
</evidence>
<dbReference type="CDD" id="cd22157">
    <property type="entry name" value="F-box_AtFBW1-like"/>
    <property type="match status" value="1"/>
</dbReference>
<organism evidence="3 4">
    <name type="scientific">Ilex paraguariensis</name>
    <name type="common">yerba mate</name>
    <dbReference type="NCBI Taxonomy" id="185542"/>
    <lineage>
        <taxon>Eukaryota</taxon>
        <taxon>Viridiplantae</taxon>
        <taxon>Streptophyta</taxon>
        <taxon>Embryophyta</taxon>
        <taxon>Tracheophyta</taxon>
        <taxon>Spermatophyta</taxon>
        <taxon>Magnoliopsida</taxon>
        <taxon>eudicotyledons</taxon>
        <taxon>Gunneridae</taxon>
        <taxon>Pentapetalae</taxon>
        <taxon>asterids</taxon>
        <taxon>campanulids</taxon>
        <taxon>Aquifoliales</taxon>
        <taxon>Aquifoliaceae</taxon>
        <taxon>Ilex</taxon>
    </lineage>
</organism>
<dbReference type="Gene3D" id="1.20.1280.50">
    <property type="match status" value="1"/>
</dbReference>
<dbReference type="Pfam" id="PF00646">
    <property type="entry name" value="F-box"/>
    <property type="match status" value="1"/>
</dbReference>
<dbReference type="SUPFAM" id="SSF81383">
    <property type="entry name" value="F-box domain"/>
    <property type="match status" value="1"/>
</dbReference>